<dbReference type="SMART" id="SM00904">
    <property type="entry name" value="Flavokinase"/>
    <property type="match status" value="1"/>
</dbReference>
<dbReference type="GO" id="GO:0003919">
    <property type="term" value="F:FMN adenylyltransferase activity"/>
    <property type="evidence" value="ECO:0007669"/>
    <property type="project" value="UniProtKB-UniRule"/>
</dbReference>
<protein>
    <recommendedName>
        <fullName evidence="15">Riboflavin biosynthesis protein</fullName>
    </recommendedName>
    <domain>
        <recommendedName>
            <fullName evidence="15">Riboflavin kinase</fullName>
            <ecNumber evidence="15">2.7.1.26</ecNumber>
        </recommendedName>
        <alternativeName>
            <fullName evidence="15">Flavokinase</fullName>
        </alternativeName>
    </domain>
    <domain>
        <recommendedName>
            <fullName evidence="15">FMN adenylyltransferase</fullName>
            <ecNumber evidence="15">2.7.7.2</ecNumber>
        </recommendedName>
        <alternativeName>
            <fullName evidence="15">FAD pyrophosphorylase</fullName>
        </alternativeName>
        <alternativeName>
            <fullName evidence="15">FAD synthase</fullName>
        </alternativeName>
    </domain>
</protein>
<dbReference type="InterPro" id="IPR023465">
    <property type="entry name" value="Riboflavin_kinase_dom_sf"/>
</dbReference>
<dbReference type="UniPathway" id="UPA00276">
    <property type="reaction ID" value="UER00406"/>
</dbReference>
<sequence length="310" mass="35384">MEIIQFNNHIKAIDNAETTLVLGYFDALHLGHKALFDKAKEISKKENLPIITLTFNESPKLAFAKYTPDLLLHITYPEKRYEKFKEYGVDKLYLTDFTTQFSLTSSDDFISQYIKRLNAKYVIVGFDYKFGHNRTDSDYLARNFDGQVITIDEVQFAGHKISSTRIRQLLLEGNVLEANQLLGYQYETRGLVVHGDARGRTIGFPTANLAPIDRTYIPGDGVYVTDVIINGERYRSMTSVGKNVTFGGKELRLEANIFDFSGDIYGESITIIWLEKIRDMVKFAGIEDLVTQLEADKKIAQSWEKDSQID</sequence>
<comment type="function">
    <text evidence="1">Catalyzes the phosphorylation of riboflavin to FMN followed by the adenylation of FMN to FAD.</text>
</comment>
<evidence type="ECO:0000256" key="12">
    <source>
        <dbReference type="ARBA" id="ARBA00023268"/>
    </source>
</evidence>
<keyword evidence="10 15" id="KW-0274">FAD</keyword>
<dbReference type="EMBL" id="AEUZ02000001">
    <property type="protein sequence ID" value="EHJ57743.1"/>
    <property type="molecule type" value="Genomic_DNA"/>
</dbReference>
<evidence type="ECO:0000256" key="4">
    <source>
        <dbReference type="ARBA" id="ARBA00022630"/>
    </source>
</evidence>
<dbReference type="eggNOG" id="COG0196">
    <property type="taxonomic scope" value="Bacteria"/>
</dbReference>
<dbReference type="AlphaFoldDB" id="G5KGF3"/>
<dbReference type="NCBIfam" id="TIGR00083">
    <property type="entry name" value="ribF"/>
    <property type="match status" value="1"/>
</dbReference>
<evidence type="ECO:0000256" key="15">
    <source>
        <dbReference type="PIRNR" id="PIRNR004491"/>
    </source>
</evidence>
<evidence type="ECO:0000256" key="2">
    <source>
        <dbReference type="ARBA" id="ARBA00004726"/>
    </source>
</evidence>
<dbReference type="FunFam" id="3.40.50.620:FF:000021">
    <property type="entry name" value="Riboflavin biosynthesis protein"/>
    <property type="match status" value="1"/>
</dbReference>
<comment type="pathway">
    <text evidence="2 15">Cofactor biosynthesis; FAD biosynthesis; FAD from FMN: step 1/1.</text>
</comment>
<evidence type="ECO:0000256" key="13">
    <source>
        <dbReference type="ARBA" id="ARBA00047880"/>
    </source>
</evidence>
<comment type="caution">
    <text evidence="17">The sequence shown here is derived from an EMBL/GenBank/DDBJ whole genome shotgun (WGS) entry which is preliminary data.</text>
</comment>
<dbReference type="InterPro" id="IPR015865">
    <property type="entry name" value="Riboflavin_kinase_bac/euk"/>
</dbReference>
<dbReference type="Proteomes" id="UP000005388">
    <property type="component" value="Unassembled WGS sequence"/>
</dbReference>
<dbReference type="GO" id="GO:0009231">
    <property type="term" value="P:riboflavin biosynthetic process"/>
    <property type="evidence" value="ECO:0007669"/>
    <property type="project" value="InterPro"/>
</dbReference>
<dbReference type="GO" id="GO:0006747">
    <property type="term" value="P:FAD biosynthetic process"/>
    <property type="evidence" value="ECO:0007669"/>
    <property type="project" value="UniProtKB-UniRule"/>
</dbReference>
<evidence type="ECO:0000256" key="11">
    <source>
        <dbReference type="ARBA" id="ARBA00022840"/>
    </source>
</evidence>
<dbReference type="InterPro" id="IPR002606">
    <property type="entry name" value="Riboflavin_kinase_bac"/>
</dbReference>
<evidence type="ECO:0000313" key="17">
    <source>
        <dbReference type="EMBL" id="EHJ57743.1"/>
    </source>
</evidence>
<dbReference type="SUPFAM" id="SSF82114">
    <property type="entry name" value="Riboflavin kinase-like"/>
    <property type="match status" value="1"/>
</dbReference>
<keyword evidence="12" id="KW-0511">Multifunctional enzyme</keyword>
<dbReference type="Pfam" id="PF01687">
    <property type="entry name" value="Flavokinase"/>
    <property type="match status" value="1"/>
</dbReference>
<keyword evidence="6 15" id="KW-0808">Transferase</keyword>
<evidence type="ECO:0000256" key="8">
    <source>
        <dbReference type="ARBA" id="ARBA00022741"/>
    </source>
</evidence>
<evidence type="ECO:0000313" key="18">
    <source>
        <dbReference type="Proteomes" id="UP000005388"/>
    </source>
</evidence>
<comment type="similarity">
    <text evidence="15">Belongs to the ribF family.</text>
</comment>
<keyword evidence="4 15" id="KW-0285">Flavoprotein</keyword>
<dbReference type="PANTHER" id="PTHR22749">
    <property type="entry name" value="RIBOFLAVIN KINASE/FMN ADENYLYLTRANSFERASE"/>
    <property type="match status" value="1"/>
</dbReference>
<dbReference type="Gene3D" id="3.40.50.620">
    <property type="entry name" value="HUPs"/>
    <property type="match status" value="1"/>
</dbReference>
<comment type="catalytic activity">
    <reaction evidence="14 15">
        <text>FMN + ATP + H(+) = FAD + diphosphate</text>
        <dbReference type="Rhea" id="RHEA:17237"/>
        <dbReference type="ChEBI" id="CHEBI:15378"/>
        <dbReference type="ChEBI" id="CHEBI:30616"/>
        <dbReference type="ChEBI" id="CHEBI:33019"/>
        <dbReference type="ChEBI" id="CHEBI:57692"/>
        <dbReference type="ChEBI" id="CHEBI:58210"/>
        <dbReference type="EC" id="2.7.7.2"/>
    </reaction>
</comment>
<comment type="catalytic activity">
    <reaction evidence="13 15">
        <text>riboflavin + ATP = FMN + ADP + H(+)</text>
        <dbReference type="Rhea" id="RHEA:14357"/>
        <dbReference type="ChEBI" id="CHEBI:15378"/>
        <dbReference type="ChEBI" id="CHEBI:30616"/>
        <dbReference type="ChEBI" id="CHEBI:57986"/>
        <dbReference type="ChEBI" id="CHEBI:58210"/>
        <dbReference type="ChEBI" id="CHEBI:456216"/>
        <dbReference type="EC" id="2.7.1.26"/>
    </reaction>
</comment>
<dbReference type="GO" id="GO:0009398">
    <property type="term" value="P:FMN biosynthetic process"/>
    <property type="evidence" value="ECO:0007669"/>
    <property type="project" value="UniProtKB-UniRule"/>
</dbReference>
<dbReference type="STRING" id="764291.STRUR_1271"/>
<dbReference type="NCBIfam" id="NF004158">
    <property type="entry name" value="PRK05627.1-1"/>
    <property type="match status" value="1"/>
</dbReference>
<keyword evidence="18" id="KW-1185">Reference proteome</keyword>
<gene>
    <name evidence="17" type="primary">ribF</name>
    <name evidence="17" type="ORF">STRUR_1271</name>
</gene>
<dbReference type="InterPro" id="IPR015864">
    <property type="entry name" value="FAD_synthase"/>
</dbReference>
<dbReference type="CDD" id="cd02064">
    <property type="entry name" value="FAD_synthetase_N"/>
    <property type="match status" value="1"/>
</dbReference>
<keyword evidence="5 15" id="KW-0288">FMN</keyword>
<dbReference type="FunFam" id="2.40.30.30:FF:000003">
    <property type="entry name" value="Riboflavin biosynthesis protein"/>
    <property type="match status" value="1"/>
</dbReference>
<dbReference type="Gene3D" id="2.40.30.30">
    <property type="entry name" value="Riboflavin kinase-like"/>
    <property type="match status" value="1"/>
</dbReference>
<evidence type="ECO:0000256" key="1">
    <source>
        <dbReference type="ARBA" id="ARBA00002121"/>
    </source>
</evidence>
<name>G5KGF3_9STRE</name>
<dbReference type="Pfam" id="PF06574">
    <property type="entry name" value="FAD_syn"/>
    <property type="match status" value="1"/>
</dbReference>
<evidence type="ECO:0000256" key="3">
    <source>
        <dbReference type="ARBA" id="ARBA00005201"/>
    </source>
</evidence>
<proteinExistence type="inferred from homology"/>
<dbReference type="EC" id="2.7.7.2" evidence="15"/>
<dbReference type="SUPFAM" id="SSF52374">
    <property type="entry name" value="Nucleotidylyl transferase"/>
    <property type="match status" value="1"/>
</dbReference>
<keyword evidence="8 15" id="KW-0547">Nucleotide-binding</keyword>
<evidence type="ECO:0000256" key="5">
    <source>
        <dbReference type="ARBA" id="ARBA00022643"/>
    </source>
</evidence>
<evidence type="ECO:0000256" key="9">
    <source>
        <dbReference type="ARBA" id="ARBA00022777"/>
    </source>
</evidence>
<dbReference type="InterPro" id="IPR014729">
    <property type="entry name" value="Rossmann-like_a/b/a_fold"/>
</dbReference>
<evidence type="ECO:0000256" key="7">
    <source>
        <dbReference type="ARBA" id="ARBA00022695"/>
    </source>
</evidence>
<feature type="domain" description="Riboflavin kinase" evidence="16">
    <location>
        <begin position="181"/>
        <end position="305"/>
    </location>
</feature>
<dbReference type="PIRSF" id="PIRSF004491">
    <property type="entry name" value="FAD_Synth"/>
    <property type="match status" value="1"/>
</dbReference>
<dbReference type="InterPro" id="IPR023468">
    <property type="entry name" value="Riboflavin_kinase"/>
</dbReference>
<dbReference type="RefSeq" id="WP_006740438.1">
    <property type="nucleotide sequence ID" value="NZ_AEUZ02000001.1"/>
</dbReference>
<keyword evidence="11 15" id="KW-0067">ATP-binding</keyword>
<dbReference type="GO" id="GO:0005524">
    <property type="term" value="F:ATP binding"/>
    <property type="evidence" value="ECO:0007669"/>
    <property type="project" value="UniProtKB-UniRule"/>
</dbReference>
<dbReference type="UniPathway" id="UPA00277">
    <property type="reaction ID" value="UER00407"/>
</dbReference>
<organism evidence="17 18">
    <name type="scientific">Streptococcus urinalis 2285-97</name>
    <dbReference type="NCBI Taxonomy" id="764291"/>
    <lineage>
        <taxon>Bacteria</taxon>
        <taxon>Bacillati</taxon>
        <taxon>Bacillota</taxon>
        <taxon>Bacilli</taxon>
        <taxon>Lactobacillales</taxon>
        <taxon>Streptococcaceae</taxon>
        <taxon>Streptococcus</taxon>
    </lineage>
</organism>
<evidence type="ECO:0000256" key="10">
    <source>
        <dbReference type="ARBA" id="ARBA00022827"/>
    </source>
</evidence>
<reference evidence="17 18" key="1">
    <citation type="journal article" date="2014" name="Int. J. Syst. Evol. Microbiol.">
        <title>Phylogenomics and the dynamic genome evolution of the genus Streptococcus.</title>
        <authorList>
            <consortium name="The Broad Institute Genome Sequencing Platform"/>
            <person name="Richards V.P."/>
            <person name="Palmer S.R."/>
            <person name="Pavinski Bitar P.D."/>
            <person name="Qin X."/>
            <person name="Weinstock G.M."/>
            <person name="Highlander S.K."/>
            <person name="Town C.D."/>
            <person name="Burne R.A."/>
            <person name="Stanhope M.J."/>
        </authorList>
    </citation>
    <scope>NUCLEOTIDE SEQUENCE [LARGE SCALE GENOMIC DNA]</scope>
    <source>
        <strain evidence="17 18">2285-97</strain>
    </source>
</reference>
<keyword evidence="9 15" id="KW-0418">Kinase</keyword>
<evidence type="ECO:0000256" key="14">
    <source>
        <dbReference type="ARBA" id="ARBA00049494"/>
    </source>
</evidence>
<dbReference type="PANTHER" id="PTHR22749:SF6">
    <property type="entry name" value="RIBOFLAVIN KINASE"/>
    <property type="match status" value="1"/>
</dbReference>
<keyword evidence="7 15" id="KW-0548">Nucleotidyltransferase</keyword>
<evidence type="ECO:0000259" key="16">
    <source>
        <dbReference type="SMART" id="SM00904"/>
    </source>
</evidence>
<dbReference type="EC" id="2.7.1.26" evidence="15"/>
<comment type="pathway">
    <text evidence="3 15">Cofactor biosynthesis; FMN biosynthesis; FMN from riboflavin (ATP route): step 1/1.</text>
</comment>
<accession>G5KGF3</accession>
<evidence type="ECO:0000256" key="6">
    <source>
        <dbReference type="ARBA" id="ARBA00022679"/>
    </source>
</evidence>
<dbReference type="NCBIfam" id="NF004162">
    <property type="entry name" value="PRK05627.1-5"/>
    <property type="match status" value="1"/>
</dbReference>
<dbReference type="GO" id="GO:0008531">
    <property type="term" value="F:riboflavin kinase activity"/>
    <property type="evidence" value="ECO:0007669"/>
    <property type="project" value="UniProtKB-UniRule"/>
</dbReference>